<comment type="caution">
    <text evidence="12">The sequence shown here is derived from an EMBL/GenBank/DDBJ whole genome shotgun (WGS) entry which is preliminary data.</text>
</comment>
<evidence type="ECO:0000256" key="9">
    <source>
        <dbReference type="ARBA" id="ARBA00023125"/>
    </source>
</evidence>
<keyword evidence="9 12" id="KW-0238">DNA-binding</keyword>
<keyword evidence="13" id="KW-1185">Reference proteome</keyword>
<dbReference type="Gene3D" id="1.10.10.10">
    <property type="entry name" value="Winged helix-like DNA-binding domain superfamily/Winged helix DNA-binding domain"/>
    <property type="match status" value="1"/>
</dbReference>
<dbReference type="InterPro" id="IPR015424">
    <property type="entry name" value="PyrdxlP-dep_Trfase"/>
</dbReference>
<dbReference type="OrthoDB" id="9802328at2"/>
<protein>
    <submittedName>
        <fullName evidence="12">DNA-binding transcriptional MocR family regulator</fullName>
    </submittedName>
</protein>
<dbReference type="SUPFAM" id="SSF46785">
    <property type="entry name" value="Winged helix' DNA-binding domain"/>
    <property type="match status" value="1"/>
</dbReference>
<evidence type="ECO:0000313" key="13">
    <source>
        <dbReference type="Proteomes" id="UP000295325"/>
    </source>
</evidence>
<dbReference type="AlphaFoldDB" id="A0A4R7K8D9"/>
<dbReference type="InterPro" id="IPR000524">
    <property type="entry name" value="Tscrpt_reg_HTH_GntR"/>
</dbReference>
<comment type="similarity">
    <text evidence="2">In the C-terminal section; belongs to the class-I pyridoxal-phosphate-dependent aminotransferase family.</text>
</comment>
<gene>
    <name evidence="12" type="ORF">EDD71_13421</name>
</gene>
<dbReference type="InterPro" id="IPR004839">
    <property type="entry name" value="Aminotransferase_I/II_large"/>
</dbReference>
<evidence type="ECO:0000259" key="11">
    <source>
        <dbReference type="PROSITE" id="PS50949"/>
    </source>
</evidence>
<feature type="domain" description="HTH gntR-type" evidence="11">
    <location>
        <begin position="15"/>
        <end position="83"/>
    </location>
</feature>
<dbReference type="Gene3D" id="3.40.640.10">
    <property type="entry name" value="Type I PLP-dependent aspartate aminotransferase-like (Major domain)"/>
    <property type="match status" value="1"/>
</dbReference>
<dbReference type="Gene3D" id="3.90.1150.10">
    <property type="entry name" value="Aspartate Aminotransferase, domain 1"/>
    <property type="match status" value="1"/>
</dbReference>
<dbReference type="EMBL" id="SOAZ01000034">
    <property type="protein sequence ID" value="TDT47635.1"/>
    <property type="molecule type" value="Genomic_DNA"/>
</dbReference>
<dbReference type="Pfam" id="PF00155">
    <property type="entry name" value="Aminotran_1_2"/>
    <property type="match status" value="1"/>
</dbReference>
<dbReference type="GO" id="GO:0003677">
    <property type="term" value="F:DNA binding"/>
    <property type="evidence" value="ECO:0007669"/>
    <property type="project" value="UniProtKB-KW"/>
</dbReference>
<keyword evidence="10" id="KW-0804">Transcription</keyword>
<dbReference type="GO" id="GO:0030170">
    <property type="term" value="F:pyridoxal phosphate binding"/>
    <property type="evidence" value="ECO:0007669"/>
    <property type="project" value="InterPro"/>
</dbReference>
<evidence type="ECO:0000256" key="2">
    <source>
        <dbReference type="ARBA" id="ARBA00005384"/>
    </source>
</evidence>
<evidence type="ECO:0000256" key="1">
    <source>
        <dbReference type="ARBA" id="ARBA00001933"/>
    </source>
</evidence>
<dbReference type="InterPro" id="IPR015422">
    <property type="entry name" value="PyrdxlP-dep_Trfase_small"/>
</dbReference>
<dbReference type="InterPro" id="IPR036388">
    <property type="entry name" value="WH-like_DNA-bd_sf"/>
</dbReference>
<dbReference type="FunFam" id="3.40.640.10:FF:000053">
    <property type="entry name" value="Aminotransferase, class I"/>
    <property type="match status" value="1"/>
</dbReference>
<evidence type="ECO:0000256" key="3">
    <source>
        <dbReference type="ARBA" id="ARBA00007441"/>
    </source>
</evidence>
<dbReference type="CDD" id="cd07377">
    <property type="entry name" value="WHTH_GntR"/>
    <property type="match status" value="1"/>
</dbReference>
<dbReference type="InterPro" id="IPR036390">
    <property type="entry name" value="WH_DNA-bd_sf"/>
</dbReference>
<accession>A0A4R7K8D9</accession>
<dbReference type="SUPFAM" id="SSF53383">
    <property type="entry name" value="PLP-dependent transferases"/>
    <property type="match status" value="1"/>
</dbReference>
<dbReference type="PANTHER" id="PTHR46577">
    <property type="entry name" value="HTH-TYPE TRANSCRIPTIONAL REGULATORY PROTEIN GABR"/>
    <property type="match status" value="1"/>
</dbReference>
<sequence>MKYYESIVLNRDSKEPMYIQLYEGIKSLIENGSIKGDEKLPTIRKFAEKLGVNNVTVVNAYKLLEQKGYVYSKVGSGTYARGAKESHVYGSIDTASINIHHGYIKLGKNEINFSTSTPNPELFPVTDFKEVLNEVLDRDGGFAFGYQESQGYYPLRESIRDYLEEKDVSVNTENIHVISGAQQGIDIVAKALIGFNDTVIVESPTYTGAIAAFKSRGANIIEVPIRRDGIDTKELEEVLKTTDVKLIYVMTSFQNPTGVSYSQDKKLQLLYLAQKYNVYILEDDYLSELRFYGEGSMPIKSLDAKNKIIYLKSFSKIFMPGIRLGFLVAPDVISRRILSAKHNTDISTSSLMQRAFDLYLRKRKWQEHLNLMLRIYKERYDVLIYELKRKMPYVYFEEPEGGIHIWGKTDLESSILSSIGQQKGVLIAPGRVFYIDDKESSYFRISFAGVEKDKISEGVELLNAAYQDYRSANTANIMPFL</sequence>
<dbReference type="Proteomes" id="UP000295325">
    <property type="component" value="Unassembled WGS sequence"/>
</dbReference>
<organism evidence="12 13">
    <name type="scientific">Fonticella tunisiensis</name>
    <dbReference type="NCBI Taxonomy" id="1096341"/>
    <lineage>
        <taxon>Bacteria</taxon>
        <taxon>Bacillati</taxon>
        <taxon>Bacillota</taxon>
        <taxon>Clostridia</taxon>
        <taxon>Eubacteriales</taxon>
        <taxon>Clostridiaceae</taxon>
        <taxon>Fonticella</taxon>
    </lineage>
</organism>
<dbReference type="PROSITE" id="PS50949">
    <property type="entry name" value="HTH_GNTR"/>
    <property type="match status" value="1"/>
</dbReference>
<dbReference type="GO" id="GO:0003700">
    <property type="term" value="F:DNA-binding transcription factor activity"/>
    <property type="evidence" value="ECO:0007669"/>
    <property type="project" value="InterPro"/>
</dbReference>
<evidence type="ECO:0000256" key="10">
    <source>
        <dbReference type="ARBA" id="ARBA00023163"/>
    </source>
</evidence>
<comment type="similarity">
    <text evidence="3">Belongs to the class-I pyridoxal-phosphate-dependent aminotransferase family.</text>
</comment>
<evidence type="ECO:0000256" key="4">
    <source>
        <dbReference type="ARBA" id="ARBA00011738"/>
    </source>
</evidence>
<keyword evidence="8" id="KW-0805">Transcription regulation</keyword>
<dbReference type="CDD" id="cd00609">
    <property type="entry name" value="AAT_like"/>
    <property type="match status" value="1"/>
</dbReference>
<keyword evidence="7" id="KW-0663">Pyridoxal phosphate</keyword>
<dbReference type="RefSeq" id="WP_133629330.1">
    <property type="nucleotide sequence ID" value="NZ_SOAZ01000034.1"/>
</dbReference>
<evidence type="ECO:0000256" key="5">
    <source>
        <dbReference type="ARBA" id="ARBA00022576"/>
    </source>
</evidence>
<proteinExistence type="inferred from homology"/>
<dbReference type="Pfam" id="PF00392">
    <property type="entry name" value="GntR"/>
    <property type="match status" value="1"/>
</dbReference>
<evidence type="ECO:0000256" key="8">
    <source>
        <dbReference type="ARBA" id="ARBA00023015"/>
    </source>
</evidence>
<comment type="subunit">
    <text evidence="4">Homodimer.</text>
</comment>
<evidence type="ECO:0000256" key="7">
    <source>
        <dbReference type="ARBA" id="ARBA00022898"/>
    </source>
</evidence>
<keyword evidence="5" id="KW-0032">Aminotransferase</keyword>
<dbReference type="InterPro" id="IPR051446">
    <property type="entry name" value="HTH_trans_reg/aminotransferase"/>
</dbReference>
<dbReference type="GO" id="GO:0008483">
    <property type="term" value="F:transaminase activity"/>
    <property type="evidence" value="ECO:0007669"/>
    <property type="project" value="UniProtKB-KW"/>
</dbReference>
<keyword evidence="6" id="KW-0808">Transferase</keyword>
<dbReference type="InterPro" id="IPR015421">
    <property type="entry name" value="PyrdxlP-dep_Trfase_major"/>
</dbReference>
<name>A0A4R7K8D9_9CLOT</name>
<dbReference type="SMART" id="SM00345">
    <property type="entry name" value="HTH_GNTR"/>
    <property type="match status" value="1"/>
</dbReference>
<reference evidence="12 13" key="1">
    <citation type="submission" date="2019-03" db="EMBL/GenBank/DDBJ databases">
        <title>Genomic Encyclopedia of Type Strains, Phase IV (KMG-IV): sequencing the most valuable type-strain genomes for metagenomic binning, comparative biology and taxonomic classification.</title>
        <authorList>
            <person name="Goeker M."/>
        </authorList>
    </citation>
    <scope>NUCLEOTIDE SEQUENCE [LARGE SCALE GENOMIC DNA]</scope>
    <source>
        <strain evidence="12 13">DSM 24455</strain>
    </source>
</reference>
<evidence type="ECO:0000256" key="6">
    <source>
        <dbReference type="ARBA" id="ARBA00022679"/>
    </source>
</evidence>
<evidence type="ECO:0000313" key="12">
    <source>
        <dbReference type="EMBL" id="TDT47635.1"/>
    </source>
</evidence>
<comment type="cofactor">
    <cofactor evidence="1">
        <name>pyridoxal 5'-phosphate</name>
        <dbReference type="ChEBI" id="CHEBI:597326"/>
    </cofactor>
</comment>
<dbReference type="PANTHER" id="PTHR46577:SF1">
    <property type="entry name" value="HTH-TYPE TRANSCRIPTIONAL REGULATORY PROTEIN GABR"/>
    <property type="match status" value="1"/>
</dbReference>